<evidence type="ECO:0000256" key="1">
    <source>
        <dbReference type="ARBA" id="ARBA00023015"/>
    </source>
</evidence>
<reference evidence="5" key="1">
    <citation type="submission" date="2020-08" db="EMBL/GenBank/DDBJ databases">
        <title>Genome public.</title>
        <authorList>
            <person name="Liu C."/>
            <person name="Sun Q."/>
        </authorList>
    </citation>
    <scope>NUCLEOTIDE SEQUENCE</scope>
    <source>
        <strain evidence="5">BX8</strain>
    </source>
</reference>
<dbReference type="RefSeq" id="WP_186887991.1">
    <property type="nucleotide sequence ID" value="NZ_JACONZ010000003.1"/>
</dbReference>
<dbReference type="PROSITE" id="PS50949">
    <property type="entry name" value="HTH_GNTR"/>
    <property type="match status" value="1"/>
</dbReference>
<evidence type="ECO:0000259" key="4">
    <source>
        <dbReference type="PROSITE" id="PS50949"/>
    </source>
</evidence>
<dbReference type="SUPFAM" id="SSF46785">
    <property type="entry name" value="Winged helix' DNA-binding domain"/>
    <property type="match status" value="1"/>
</dbReference>
<dbReference type="Proteomes" id="UP000659630">
    <property type="component" value="Unassembled WGS sequence"/>
</dbReference>
<keyword evidence="1" id="KW-0805">Transcription regulation</keyword>
<dbReference type="InterPro" id="IPR011711">
    <property type="entry name" value="GntR_C"/>
</dbReference>
<dbReference type="InterPro" id="IPR008920">
    <property type="entry name" value="TF_FadR/GntR_C"/>
</dbReference>
<proteinExistence type="predicted"/>
<dbReference type="GO" id="GO:0003677">
    <property type="term" value="F:DNA binding"/>
    <property type="evidence" value="ECO:0007669"/>
    <property type="project" value="UniProtKB-KW"/>
</dbReference>
<protein>
    <submittedName>
        <fullName evidence="5">FadR family transcriptional regulator</fullName>
    </submittedName>
</protein>
<organism evidence="5 6">
    <name type="scientific">Anaerofilum hominis</name>
    <dbReference type="NCBI Taxonomy" id="2763016"/>
    <lineage>
        <taxon>Bacteria</taxon>
        <taxon>Bacillati</taxon>
        <taxon>Bacillota</taxon>
        <taxon>Clostridia</taxon>
        <taxon>Eubacteriales</taxon>
        <taxon>Oscillospiraceae</taxon>
        <taxon>Anaerofilum</taxon>
    </lineage>
</organism>
<keyword evidence="2" id="KW-0238">DNA-binding</keyword>
<dbReference type="Gene3D" id="1.10.10.10">
    <property type="entry name" value="Winged helix-like DNA-binding domain superfamily/Winged helix DNA-binding domain"/>
    <property type="match status" value="1"/>
</dbReference>
<evidence type="ECO:0000256" key="3">
    <source>
        <dbReference type="ARBA" id="ARBA00023163"/>
    </source>
</evidence>
<dbReference type="PRINTS" id="PR00035">
    <property type="entry name" value="HTHGNTR"/>
</dbReference>
<sequence>MQFSAIVAPTVKELFVNQIEDKILTGELEIGQRLPSERELAETMRLSKTAVHSGIADMERKGFLRVEPRRGIFVNDYARYGTLEALESIMQHSGGQLDRRNVRSVLEMREAIEGYCLRKVAAAPSPELLETLQFLLSRAHQLADQGGDCYEELAEIYFTFHHAICVASQNTLAPLIMNAFHKPAVRFWRNSARTLGLRFSVGRLERFMQLIEARDVEGACAYLKQISDTSDSIVQE</sequence>
<evidence type="ECO:0000313" key="5">
    <source>
        <dbReference type="EMBL" id="MBC5581618.1"/>
    </source>
</evidence>
<dbReference type="EMBL" id="JACONZ010000003">
    <property type="protein sequence ID" value="MBC5581618.1"/>
    <property type="molecule type" value="Genomic_DNA"/>
</dbReference>
<dbReference type="SMART" id="SM00345">
    <property type="entry name" value="HTH_GNTR"/>
    <property type="match status" value="1"/>
</dbReference>
<dbReference type="PANTHER" id="PTHR43537">
    <property type="entry name" value="TRANSCRIPTIONAL REGULATOR, GNTR FAMILY"/>
    <property type="match status" value="1"/>
</dbReference>
<keyword evidence="6" id="KW-1185">Reference proteome</keyword>
<feature type="domain" description="HTH gntR-type" evidence="4">
    <location>
        <begin position="9"/>
        <end position="77"/>
    </location>
</feature>
<dbReference type="SMART" id="SM00895">
    <property type="entry name" value="FCD"/>
    <property type="match status" value="1"/>
</dbReference>
<accession>A0A923L1K7</accession>
<comment type="caution">
    <text evidence="5">The sequence shown here is derived from an EMBL/GenBank/DDBJ whole genome shotgun (WGS) entry which is preliminary data.</text>
</comment>
<dbReference type="CDD" id="cd07377">
    <property type="entry name" value="WHTH_GntR"/>
    <property type="match status" value="1"/>
</dbReference>
<dbReference type="PANTHER" id="PTHR43537:SF49">
    <property type="entry name" value="TRANSCRIPTIONAL REGULATORY PROTEIN"/>
    <property type="match status" value="1"/>
</dbReference>
<keyword evidence="3" id="KW-0804">Transcription</keyword>
<dbReference type="InterPro" id="IPR036388">
    <property type="entry name" value="WH-like_DNA-bd_sf"/>
</dbReference>
<gene>
    <name evidence="5" type="ORF">H8S23_08875</name>
</gene>
<name>A0A923L1K7_9FIRM</name>
<dbReference type="Pfam" id="PF00392">
    <property type="entry name" value="GntR"/>
    <property type="match status" value="1"/>
</dbReference>
<dbReference type="Pfam" id="PF07729">
    <property type="entry name" value="FCD"/>
    <property type="match status" value="1"/>
</dbReference>
<dbReference type="Gene3D" id="1.20.120.530">
    <property type="entry name" value="GntR ligand-binding domain-like"/>
    <property type="match status" value="1"/>
</dbReference>
<dbReference type="SUPFAM" id="SSF48008">
    <property type="entry name" value="GntR ligand-binding domain-like"/>
    <property type="match status" value="1"/>
</dbReference>
<evidence type="ECO:0000256" key="2">
    <source>
        <dbReference type="ARBA" id="ARBA00023125"/>
    </source>
</evidence>
<dbReference type="GO" id="GO:0003700">
    <property type="term" value="F:DNA-binding transcription factor activity"/>
    <property type="evidence" value="ECO:0007669"/>
    <property type="project" value="InterPro"/>
</dbReference>
<dbReference type="InterPro" id="IPR000524">
    <property type="entry name" value="Tscrpt_reg_HTH_GntR"/>
</dbReference>
<dbReference type="AlphaFoldDB" id="A0A923L1K7"/>
<dbReference type="InterPro" id="IPR036390">
    <property type="entry name" value="WH_DNA-bd_sf"/>
</dbReference>
<evidence type="ECO:0000313" key="6">
    <source>
        <dbReference type="Proteomes" id="UP000659630"/>
    </source>
</evidence>